<proteinExistence type="predicted"/>
<accession>A0A0M7ANV6</accession>
<protein>
    <submittedName>
        <fullName evidence="1">Uncharacterized protein</fullName>
    </submittedName>
</protein>
<name>A0A0M7ANV6_9HYPH</name>
<keyword evidence="2" id="KW-1185">Reference proteome</keyword>
<sequence length="50" mass="5292">MDRLLLAQCFAHGVSGDISAGRGGKMRDQDGEFPPSLFFKLDLGQLAPAG</sequence>
<reference evidence="2" key="1">
    <citation type="submission" date="2015-07" db="EMBL/GenBank/DDBJ databases">
        <authorList>
            <person name="Rodrigo-Torres Lidia"/>
            <person name="Arahal R.David."/>
        </authorList>
    </citation>
    <scope>NUCLEOTIDE SEQUENCE [LARGE SCALE GENOMIC DNA]</scope>
    <source>
        <strain evidence="2">CECT 5112</strain>
    </source>
</reference>
<dbReference type="STRING" id="388408.LAX5112_04406"/>
<evidence type="ECO:0000313" key="1">
    <source>
        <dbReference type="EMBL" id="CTQ75910.1"/>
    </source>
</evidence>
<evidence type="ECO:0000313" key="2">
    <source>
        <dbReference type="Proteomes" id="UP000053235"/>
    </source>
</evidence>
<organism evidence="1 2">
    <name type="scientific">Roseibium alexandrii</name>
    <dbReference type="NCBI Taxonomy" id="388408"/>
    <lineage>
        <taxon>Bacteria</taxon>
        <taxon>Pseudomonadati</taxon>
        <taxon>Pseudomonadota</taxon>
        <taxon>Alphaproteobacteria</taxon>
        <taxon>Hyphomicrobiales</taxon>
        <taxon>Stappiaceae</taxon>
        <taxon>Roseibium</taxon>
    </lineage>
</organism>
<gene>
    <name evidence="1" type="ORF">LAX5112_04406</name>
</gene>
<dbReference type="AlphaFoldDB" id="A0A0M7ANV6"/>
<dbReference type="Proteomes" id="UP000053235">
    <property type="component" value="Unassembled WGS sequence"/>
</dbReference>
<dbReference type="EMBL" id="CXWD01000023">
    <property type="protein sequence ID" value="CTQ75910.1"/>
    <property type="molecule type" value="Genomic_DNA"/>
</dbReference>